<dbReference type="PANTHER" id="PTHR24100">
    <property type="entry name" value="BUTYROPHILIN"/>
    <property type="match status" value="1"/>
</dbReference>
<keyword evidence="6" id="KW-0393">Immunoglobulin domain</keyword>
<dbReference type="InterPro" id="IPR050504">
    <property type="entry name" value="IgSF_BTN/MOG"/>
</dbReference>
<keyword evidence="3" id="KW-0472">Membrane</keyword>
<dbReference type="InterPro" id="IPR013106">
    <property type="entry name" value="Ig_V-set"/>
</dbReference>
<evidence type="ECO:0000256" key="1">
    <source>
        <dbReference type="ARBA" id="ARBA00004370"/>
    </source>
</evidence>
<dbReference type="FunFam" id="2.60.40.10:FF:000142">
    <property type="entry name" value="V-set domain-containing T-cell activation inhibitor 1"/>
    <property type="match status" value="1"/>
</dbReference>
<dbReference type="InterPro" id="IPR003599">
    <property type="entry name" value="Ig_sub"/>
</dbReference>
<dbReference type="Ensembl" id="ENSCCET00000005307.1">
    <property type="protein sequence ID" value="ENSCCEP00000003138.1"/>
    <property type="gene ID" value="ENSCCEG00000003543.1"/>
</dbReference>
<dbReference type="GO" id="GO:0009897">
    <property type="term" value="C:external side of plasma membrane"/>
    <property type="evidence" value="ECO:0007669"/>
    <property type="project" value="TreeGrafter"/>
</dbReference>
<dbReference type="Pfam" id="PF07686">
    <property type="entry name" value="V-set"/>
    <property type="match status" value="1"/>
</dbReference>
<keyword evidence="2" id="KW-0732">Signal</keyword>
<dbReference type="SMART" id="SM00409">
    <property type="entry name" value="IG"/>
    <property type="match status" value="1"/>
</dbReference>
<dbReference type="GO" id="GO:1903037">
    <property type="term" value="P:regulation of leukocyte cell-cell adhesion"/>
    <property type="evidence" value="ECO:0007669"/>
    <property type="project" value="UniProtKB-ARBA"/>
</dbReference>
<evidence type="ECO:0000313" key="9">
    <source>
        <dbReference type="Proteomes" id="UP000694410"/>
    </source>
</evidence>
<dbReference type="PROSITE" id="PS50835">
    <property type="entry name" value="IG_LIKE"/>
    <property type="match status" value="1"/>
</dbReference>
<comment type="subcellular location">
    <subcellularLocation>
        <location evidence="1">Membrane</location>
    </subcellularLocation>
</comment>
<keyword evidence="4" id="KW-1015">Disulfide bond</keyword>
<dbReference type="GO" id="GO:0005102">
    <property type="term" value="F:signaling receptor binding"/>
    <property type="evidence" value="ECO:0007669"/>
    <property type="project" value="TreeGrafter"/>
</dbReference>
<keyword evidence="9" id="KW-1185">Reference proteome</keyword>
<evidence type="ECO:0000256" key="5">
    <source>
        <dbReference type="ARBA" id="ARBA00023180"/>
    </source>
</evidence>
<dbReference type="InterPro" id="IPR007110">
    <property type="entry name" value="Ig-like_dom"/>
</dbReference>
<evidence type="ECO:0000313" key="8">
    <source>
        <dbReference type="Ensembl" id="ENSCCEP00000003138.1"/>
    </source>
</evidence>
<evidence type="ECO:0000256" key="6">
    <source>
        <dbReference type="ARBA" id="ARBA00023319"/>
    </source>
</evidence>
<dbReference type="InterPro" id="IPR036179">
    <property type="entry name" value="Ig-like_dom_sf"/>
</dbReference>
<name>A0A8C0Z8Z0_CYACU</name>
<reference evidence="8" key="1">
    <citation type="submission" date="2025-08" db="UniProtKB">
        <authorList>
            <consortium name="Ensembl"/>
        </authorList>
    </citation>
    <scope>IDENTIFICATION</scope>
</reference>
<dbReference type="Proteomes" id="UP000694410">
    <property type="component" value="Unplaced"/>
</dbReference>
<accession>A0A8C0Z8Z0</accession>
<dbReference type="GO" id="GO:0050863">
    <property type="term" value="P:regulation of T cell activation"/>
    <property type="evidence" value="ECO:0007669"/>
    <property type="project" value="UniProtKB-ARBA"/>
</dbReference>
<evidence type="ECO:0000259" key="7">
    <source>
        <dbReference type="PROSITE" id="PS50835"/>
    </source>
</evidence>
<dbReference type="InterPro" id="IPR013783">
    <property type="entry name" value="Ig-like_fold"/>
</dbReference>
<reference evidence="8" key="2">
    <citation type="submission" date="2025-09" db="UniProtKB">
        <authorList>
            <consortium name="Ensembl"/>
        </authorList>
    </citation>
    <scope>IDENTIFICATION</scope>
</reference>
<evidence type="ECO:0000256" key="4">
    <source>
        <dbReference type="ARBA" id="ARBA00023157"/>
    </source>
</evidence>
<dbReference type="Gene3D" id="2.60.40.10">
    <property type="entry name" value="Immunoglobulins"/>
    <property type="match status" value="1"/>
</dbReference>
<protein>
    <recommendedName>
        <fullName evidence="7">Ig-like domain-containing protein</fullName>
    </recommendedName>
</protein>
<feature type="domain" description="Ig-like" evidence="7">
    <location>
        <begin position="39"/>
        <end position="149"/>
    </location>
</feature>
<dbReference type="PANTHER" id="PTHR24100:SF130">
    <property type="entry name" value="BUTYROPHILIN-LIKE PROTEIN 9"/>
    <property type="match status" value="1"/>
</dbReference>
<dbReference type="SUPFAM" id="SSF48726">
    <property type="entry name" value="Immunoglobulin"/>
    <property type="match status" value="1"/>
</dbReference>
<sequence length="204" mass="23198">MFLSEFSSLPSFLVSHLEEPEGLSRDSPFYPETGGFLGPPKTRILGIIGDRVVLPCQVRSTPIPEDFSVRWTFRGQSQRIPVSSYSGKGRREEPSERYWGRTEFFHGEFRAGNVSLLLRDVRSSDQGSYSCEVSFQDVSQEVLMELEVAGWCYSLFFLHCTKLGHSWIHRSLRTSRPHGSNPGNSSEIFQLLGKKTEFQKSPIE</sequence>
<dbReference type="AlphaFoldDB" id="A0A8C0Z8Z0"/>
<dbReference type="GO" id="GO:0001817">
    <property type="term" value="P:regulation of cytokine production"/>
    <property type="evidence" value="ECO:0007669"/>
    <property type="project" value="TreeGrafter"/>
</dbReference>
<evidence type="ECO:0000256" key="2">
    <source>
        <dbReference type="ARBA" id="ARBA00022729"/>
    </source>
</evidence>
<evidence type="ECO:0000256" key="3">
    <source>
        <dbReference type="ARBA" id="ARBA00023136"/>
    </source>
</evidence>
<dbReference type="GO" id="GO:0050852">
    <property type="term" value="P:T cell receptor signaling pathway"/>
    <property type="evidence" value="ECO:0007669"/>
    <property type="project" value="TreeGrafter"/>
</dbReference>
<keyword evidence="5" id="KW-0325">Glycoprotein</keyword>
<organism evidence="8 9">
    <name type="scientific">Cyanistes caeruleus</name>
    <name type="common">Eurasian blue tit</name>
    <name type="synonym">Parus caeruleus</name>
    <dbReference type="NCBI Taxonomy" id="156563"/>
    <lineage>
        <taxon>Eukaryota</taxon>
        <taxon>Metazoa</taxon>
        <taxon>Chordata</taxon>
        <taxon>Craniata</taxon>
        <taxon>Vertebrata</taxon>
        <taxon>Euteleostomi</taxon>
        <taxon>Archelosauria</taxon>
        <taxon>Archosauria</taxon>
        <taxon>Dinosauria</taxon>
        <taxon>Saurischia</taxon>
        <taxon>Theropoda</taxon>
        <taxon>Coelurosauria</taxon>
        <taxon>Aves</taxon>
        <taxon>Neognathae</taxon>
        <taxon>Neoaves</taxon>
        <taxon>Telluraves</taxon>
        <taxon>Australaves</taxon>
        <taxon>Passeriformes</taxon>
        <taxon>Paridae</taxon>
        <taxon>Cyanistes</taxon>
    </lineage>
</organism>
<proteinExistence type="predicted"/>